<dbReference type="InterPro" id="IPR020018">
    <property type="entry name" value="Motility-assoc_lipoprot_GldH"/>
</dbReference>
<dbReference type="RefSeq" id="WP_175454719.1">
    <property type="nucleotide sequence ID" value="NZ_FNNJ01000001.1"/>
</dbReference>
<dbReference type="Proteomes" id="UP000199595">
    <property type="component" value="Unassembled WGS sequence"/>
</dbReference>
<evidence type="ECO:0000313" key="2">
    <source>
        <dbReference type="Proteomes" id="UP000199595"/>
    </source>
</evidence>
<dbReference type="NCBIfam" id="TIGR03511">
    <property type="entry name" value="GldH_lipo"/>
    <property type="match status" value="1"/>
</dbReference>
<reference evidence="1 2" key="1">
    <citation type="submission" date="2016-10" db="EMBL/GenBank/DDBJ databases">
        <authorList>
            <person name="de Groot N.N."/>
        </authorList>
    </citation>
    <scope>NUCLEOTIDE SEQUENCE [LARGE SCALE GENOMIC DNA]</scope>
    <source>
        <strain evidence="1 2">DSM 24956</strain>
    </source>
</reference>
<protein>
    <submittedName>
        <fullName evidence="1">Protein involved in gliding motility GldH</fullName>
    </submittedName>
</protein>
<dbReference type="STRING" id="762486.SAMN05444411_101122"/>
<dbReference type="AlphaFoldDB" id="A0A1H2R0P3"/>
<accession>A0A1H2R0P3</accession>
<gene>
    <name evidence="1" type="ORF">SAMN05444411_101122</name>
</gene>
<dbReference type="EMBL" id="FNNJ01000001">
    <property type="protein sequence ID" value="SDW12977.1"/>
    <property type="molecule type" value="Genomic_DNA"/>
</dbReference>
<evidence type="ECO:0000313" key="1">
    <source>
        <dbReference type="EMBL" id="SDW12977.1"/>
    </source>
</evidence>
<keyword evidence="2" id="KW-1185">Reference proteome</keyword>
<dbReference type="PROSITE" id="PS51257">
    <property type="entry name" value="PROKAR_LIPOPROTEIN"/>
    <property type="match status" value="1"/>
</dbReference>
<organism evidence="1 2">
    <name type="scientific">Lutibacter oricola</name>
    <dbReference type="NCBI Taxonomy" id="762486"/>
    <lineage>
        <taxon>Bacteria</taxon>
        <taxon>Pseudomonadati</taxon>
        <taxon>Bacteroidota</taxon>
        <taxon>Flavobacteriia</taxon>
        <taxon>Flavobacteriales</taxon>
        <taxon>Flavobacteriaceae</taxon>
        <taxon>Lutibacter</taxon>
    </lineage>
</organism>
<dbReference type="Pfam" id="PF14109">
    <property type="entry name" value="GldH_lipo"/>
    <property type="match status" value="1"/>
</dbReference>
<sequence length="158" mass="17887">MRKLVVIFSALLVISCNSKEDYNTYKSIENGKWSSKNKIEFIVNNADTISSKNVFINIRNNKNYEFSSIFLIGKIEFPSGIKVVDTLEYEMTDAAGNWLGTGFTDVKENKLFYKEQVVFNETGDYIFNIENATRGISDIEGNKPLQGITDVGISIEKE</sequence>
<proteinExistence type="predicted"/>
<name>A0A1H2R0P3_9FLAO</name>